<dbReference type="InterPro" id="IPR050176">
    <property type="entry name" value="LTTR"/>
</dbReference>
<keyword evidence="3" id="KW-0238">DNA-binding</keyword>
<dbReference type="PRINTS" id="PR00039">
    <property type="entry name" value="HTHLYSR"/>
</dbReference>
<keyword evidence="4" id="KW-0804">Transcription</keyword>
<dbReference type="Gene3D" id="3.40.190.10">
    <property type="entry name" value="Periplasmic binding protein-like II"/>
    <property type="match status" value="2"/>
</dbReference>
<name>A0A0P1E2Z5_9RHOB</name>
<evidence type="ECO:0000256" key="2">
    <source>
        <dbReference type="ARBA" id="ARBA00023015"/>
    </source>
</evidence>
<sequence>MALRMTDRLEIDALRALLAIASHGGVTRAAEHLALSQSAVSHKIRRLEQALDCDLLARRPGGPVFTDTGLRLCDYARRICALHDEAIASLGKKPLAGALRLGMTEDTATSDIARILGRFTRLCPDVQVRTRTSQSLNVQEWLNAGELDVAVMQIFRHDARPDDLILFEDTLHWVKSPDFQLDTTAPVPFLSFDSQCFYRKWGFGDGQLQGHRFDNVLECPSATGIQSAVRSGLGVALLNGMHVTPDIEVIKGVFPDPPAIVFVARMHVKRRNPAAMALVQEISREVEGPNPLKVVS</sequence>
<evidence type="ECO:0000256" key="4">
    <source>
        <dbReference type="ARBA" id="ARBA00023163"/>
    </source>
</evidence>
<dbReference type="PANTHER" id="PTHR30579">
    <property type="entry name" value="TRANSCRIPTIONAL REGULATOR"/>
    <property type="match status" value="1"/>
</dbReference>
<evidence type="ECO:0000256" key="3">
    <source>
        <dbReference type="ARBA" id="ARBA00023125"/>
    </source>
</evidence>
<dbReference type="Gene3D" id="1.10.10.10">
    <property type="entry name" value="Winged helix-like DNA-binding domain superfamily/Winged helix DNA-binding domain"/>
    <property type="match status" value="1"/>
</dbReference>
<gene>
    <name evidence="6" type="primary">gltR_1</name>
    <name evidence="6" type="ORF">RUM4293_00155</name>
</gene>
<dbReference type="InterPro" id="IPR036388">
    <property type="entry name" value="WH-like_DNA-bd_sf"/>
</dbReference>
<protein>
    <submittedName>
        <fullName evidence="6">HTH-type transcriptional regulator GltR</fullName>
    </submittedName>
</protein>
<feature type="domain" description="HTH lysR-type" evidence="5">
    <location>
        <begin position="9"/>
        <end position="66"/>
    </location>
</feature>
<dbReference type="GO" id="GO:0003677">
    <property type="term" value="F:DNA binding"/>
    <property type="evidence" value="ECO:0007669"/>
    <property type="project" value="UniProtKB-KW"/>
</dbReference>
<evidence type="ECO:0000313" key="7">
    <source>
        <dbReference type="Proteomes" id="UP000050786"/>
    </source>
</evidence>
<keyword evidence="7" id="KW-1185">Reference proteome</keyword>
<reference evidence="7" key="1">
    <citation type="submission" date="2015-09" db="EMBL/GenBank/DDBJ databases">
        <authorList>
            <person name="Rodrigo-Torres L."/>
            <person name="Arahal D.R."/>
        </authorList>
    </citation>
    <scope>NUCLEOTIDE SEQUENCE [LARGE SCALE GENOMIC DNA]</scope>
    <source>
        <strain evidence="7">CECT 4293</strain>
    </source>
</reference>
<dbReference type="InterPro" id="IPR005119">
    <property type="entry name" value="LysR_subst-bd"/>
</dbReference>
<evidence type="ECO:0000256" key="1">
    <source>
        <dbReference type="ARBA" id="ARBA00009437"/>
    </source>
</evidence>
<dbReference type="GO" id="GO:0003700">
    <property type="term" value="F:DNA-binding transcription factor activity"/>
    <property type="evidence" value="ECO:0007669"/>
    <property type="project" value="InterPro"/>
</dbReference>
<dbReference type="InterPro" id="IPR036390">
    <property type="entry name" value="WH_DNA-bd_sf"/>
</dbReference>
<evidence type="ECO:0000313" key="6">
    <source>
        <dbReference type="EMBL" id="CUH41287.1"/>
    </source>
</evidence>
<comment type="similarity">
    <text evidence="1">Belongs to the LysR transcriptional regulatory family.</text>
</comment>
<dbReference type="PANTHER" id="PTHR30579:SF7">
    <property type="entry name" value="HTH-TYPE TRANSCRIPTIONAL REGULATOR LRHA-RELATED"/>
    <property type="match status" value="1"/>
</dbReference>
<evidence type="ECO:0000259" key="5">
    <source>
        <dbReference type="PROSITE" id="PS50931"/>
    </source>
</evidence>
<keyword evidence="2" id="KW-0805">Transcription regulation</keyword>
<dbReference type="PROSITE" id="PS50931">
    <property type="entry name" value="HTH_LYSR"/>
    <property type="match status" value="1"/>
</dbReference>
<dbReference type="Pfam" id="PF00126">
    <property type="entry name" value="HTH_1"/>
    <property type="match status" value="1"/>
</dbReference>
<dbReference type="Proteomes" id="UP000050786">
    <property type="component" value="Unassembled WGS sequence"/>
</dbReference>
<organism evidence="6 7">
    <name type="scientific">Ruegeria atlantica</name>
    <dbReference type="NCBI Taxonomy" id="81569"/>
    <lineage>
        <taxon>Bacteria</taxon>
        <taxon>Pseudomonadati</taxon>
        <taxon>Pseudomonadota</taxon>
        <taxon>Alphaproteobacteria</taxon>
        <taxon>Rhodobacterales</taxon>
        <taxon>Roseobacteraceae</taxon>
        <taxon>Ruegeria</taxon>
    </lineage>
</organism>
<dbReference type="SUPFAM" id="SSF53850">
    <property type="entry name" value="Periplasmic binding protein-like II"/>
    <property type="match status" value="1"/>
</dbReference>
<dbReference type="AlphaFoldDB" id="A0A0P1E2Z5"/>
<dbReference type="CDD" id="cd05466">
    <property type="entry name" value="PBP2_LTTR_substrate"/>
    <property type="match status" value="1"/>
</dbReference>
<proteinExistence type="inferred from homology"/>
<dbReference type="SUPFAM" id="SSF46785">
    <property type="entry name" value="Winged helix' DNA-binding domain"/>
    <property type="match status" value="1"/>
</dbReference>
<accession>A0A0P1E2Z5</accession>
<dbReference type="Pfam" id="PF03466">
    <property type="entry name" value="LysR_substrate"/>
    <property type="match status" value="1"/>
</dbReference>
<dbReference type="EMBL" id="CYPS01000008">
    <property type="protein sequence ID" value="CUH41287.1"/>
    <property type="molecule type" value="Genomic_DNA"/>
</dbReference>
<dbReference type="InterPro" id="IPR000847">
    <property type="entry name" value="LysR_HTH_N"/>
</dbReference>